<dbReference type="InterPro" id="IPR050061">
    <property type="entry name" value="MurCDEF_pg_biosynth"/>
</dbReference>
<dbReference type="GO" id="GO:0008763">
    <property type="term" value="F:UDP-N-acetylmuramate-L-alanine ligase activity"/>
    <property type="evidence" value="ECO:0007669"/>
    <property type="project" value="UniProtKB-UniRule"/>
</dbReference>
<dbReference type="InterPro" id="IPR004101">
    <property type="entry name" value="Mur_ligase_C"/>
</dbReference>
<evidence type="ECO:0000256" key="14">
    <source>
        <dbReference type="HAMAP-Rule" id="MF_00046"/>
    </source>
</evidence>
<keyword evidence="9 14" id="KW-0133">Cell shape</keyword>
<keyword evidence="5 14" id="KW-0436">Ligase</keyword>
<dbReference type="SUPFAM" id="SSF51984">
    <property type="entry name" value="MurCD N-terminal domain"/>
    <property type="match status" value="1"/>
</dbReference>
<dbReference type="GO" id="GO:0005524">
    <property type="term" value="F:ATP binding"/>
    <property type="evidence" value="ECO:0007669"/>
    <property type="project" value="UniProtKB-UniRule"/>
</dbReference>
<dbReference type="UniPathway" id="UPA00219"/>
<keyword evidence="10 14" id="KW-0573">Peptidoglycan synthesis</keyword>
<dbReference type="HAMAP" id="MF_00046">
    <property type="entry name" value="MurC"/>
    <property type="match status" value="1"/>
</dbReference>
<comment type="function">
    <text evidence="14">Cell wall formation.</text>
</comment>
<dbReference type="GO" id="GO:0005737">
    <property type="term" value="C:cytoplasm"/>
    <property type="evidence" value="ECO:0007669"/>
    <property type="project" value="UniProtKB-SubCell"/>
</dbReference>
<evidence type="ECO:0000259" key="15">
    <source>
        <dbReference type="Pfam" id="PF01225"/>
    </source>
</evidence>
<evidence type="ECO:0000259" key="17">
    <source>
        <dbReference type="Pfam" id="PF08245"/>
    </source>
</evidence>
<evidence type="ECO:0000256" key="5">
    <source>
        <dbReference type="ARBA" id="ARBA00022598"/>
    </source>
</evidence>
<comment type="subcellular location">
    <subcellularLocation>
        <location evidence="1 14">Cytoplasm</location>
    </subcellularLocation>
</comment>
<dbReference type="SUPFAM" id="SSF53244">
    <property type="entry name" value="MurD-like peptide ligases, peptide-binding domain"/>
    <property type="match status" value="1"/>
</dbReference>
<protein>
    <recommendedName>
        <fullName evidence="3 14">UDP-N-acetylmuramate--L-alanine ligase</fullName>
        <ecNumber evidence="3 14">6.3.2.8</ecNumber>
    </recommendedName>
    <alternativeName>
        <fullName evidence="14">UDP-N-acetylmuramoyl-L-alanine synthetase</fullName>
    </alternativeName>
</protein>
<dbReference type="InterPro" id="IPR000713">
    <property type="entry name" value="Mur_ligase_N"/>
</dbReference>
<dbReference type="NCBIfam" id="TIGR01082">
    <property type="entry name" value="murC"/>
    <property type="match status" value="1"/>
</dbReference>
<dbReference type="Gene3D" id="3.90.190.20">
    <property type="entry name" value="Mur ligase, C-terminal domain"/>
    <property type="match status" value="1"/>
</dbReference>
<dbReference type="Pfam" id="PF02875">
    <property type="entry name" value="Mur_ligase_C"/>
    <property type="match status" value="1"/>
</dbReference>
<keyword evidence="4 14" id="KW-0963">Cytoplasm</keyword>
<feature type="binding site" evidence="14">
    <location>
        <begin position="112"/>
        <end position="118"/>
    </location>
    <ligand>
        <name>ATP</name>
        <dbReference type="ChEBI" id="CHEBI:30616"/>
    </ligand>
</feature>
<comment type="similarity">
    <text evidence="14">Belongs to the MurCDEF family.</text>
</comment>
<reference evidence="18 19" key="1">
    <citation type="submission" date="2018-06" db="EMBL/GenBank/DDBJ databases">
        <title>Extensive metabolic versatility and redundancy in microbially diverse, dynamic hydrothermal sediments.</title>
        <authorList>
            <person name="Dombrowski N."/>
            <person name="Teske A."/>
            <person name="Baker B.J."/>
        </authorList>
    </citation>
    <scope>NUCLEOTIDE SEQUENCE [LARGE SCALE GENOMIC DNA]</scope>
    <source>
        <strain evidence="18">B36_G15</strain>
    </source>
</reference>
<accession>A0A660SJX6</accession>
<dbReference type="Pfam" id="PF08245">
    <property type="entry name" value="Mur_ligase_M"/>
    <property type="match status" value="1"/>
</dbReference>
<evidence type="ECO:0000256" key="7">
    <source>
        <dbReference type="ARBA" id="ARBA00022741"/>
    </source>
</evidence>
<dbReference type="Gene3D" id="3.40.50.720">
    <property type="entry name" value="NAD(P)-binding Rossmann-like Domain"/>
    <property type="match status" value="1"/>
</dbReference>
<dbReference type="AlphaFoldDB" id="A0A660SJX6"/>
<dbReference type="Proteomes" id="UP000268469">
    <property type="component" value="Unassembled WGS sequence"/>
</dbReference>
<dbReference type="PANTHER" id="PTHR43445:SF3">
    <property type="entry name" value="UDP-N-ACETYLMURAMATE--L-ALANINE LIGASE"/>
    <property type="match status" value="1"/>
</dbReference>
<evidence type="ECO:0000256" key="1">
    <source>
        <dbReference type="ARBA" id="ARBA00004496"/>
    </source>
</evidence>
<keyword evidence="8 14" id="KW-0067">ATP-binding</keyword>
<name>A0A660SJX6_UNCW3</name>
<dbReference type="InterPro" id="IPR036615">
    <property type="entry name" value="Mur_ligase_C_dom_sf"/>
</dbReference>
<evidence type="ECO:0000256" key="13">
    <source>
        <dbReference type="ARBA" id="ARBA00047833"/>
    </source>
</evidence>
<comment type="pathway">
    <text evidence="2 14">Cell wall biogenesis; peptidoglycan biosynthesis.</text>
</comment>
<keyword evidence="6 14" id="KW-0132">Cell division</keyword>
<feature type="domain" description="Mur ligase C-terminal" evidence="16">
    <location>
        <begin position="311"/>
        <end position="441"/>
    </location>
</feature>
<dbReference type="EC" id="6.3.2.8" evidence="3 14"/>
<keyword evidence="11 14" id="KW-0131">Cell cycle</keyword>
<comment type="catalytic activity">
    <reaction evidence="13 14">
        <text>UDP-N-acetyl-alpha-D-muramate + L-alanine + ATP = UDP-N-acetyl-alpha-D-muramoyl-L-alanine + ADP + phosphate + H(+)</text>
        <dbReference type="Rhea" id="RHEA:23372"/>
        <dbReference type="ChEBI" id="CHEBI:15378"/>
        <dbReference type="ChEBI" id="CHEBI:30616"/>
        <dbReference type="ChEBI" id="CHEBI:43474"/>
        <dbReference type="ChEBI" id="CHEBI:57972"/>
        <dbReference type="ChEBI" id="CHEBI:70757"/>
        <dbReference type="ChEBI" id="CHEBI:83898"/>
        <dbReference type="ChEBI" id="CHEBI:456216"/>
        <dbReference type="EC" id="6.3.2.8"/>
    </reaction>
</comment>
<evidence type="ECO:0000256" key="9">
    <source>
        <dbReference type="ARBA" id="ARBA00022960"/>
    </source>
</evidence>
<gene>
    <name evidence="14" type="primary">murC</name>
    <name evidence="18" type="ORF">DRP53_05610</name>
</gene>
<sequence>MLGKVKRIHFIGIGGIGMSGIALVLKNLGFQITGSDLKGGDAVRMLKRNGIKVFRGHRPENIGKADVVVYSSAITPENVELIAARSKKIPTIPRAEMLAELMRMKIGIAISGTHGKTTTTSMVGAVLEAGGMDPTMVIGGRLIATGENYRLGESRYLVVEADESDASFLHLTPVFIIITNIEREHLDFYHDLDEIKTAFLKFIEKVPFWGGVIINSDHPNNQTLIPIIKKRIITYGLYNSAEVKGEKIEWANWSSRFVIYYKNKRLGRVTIPLPGNHNVQNCLAAVAIGLELGISFKKIKQGLESFPGVHRRMEKVGEKGGVLYFDDYGHHPTEIAAVLATLRERFPKHRIIACFQPHRYTRIYHLIDDFARSFYSADLVLVTDIYPAGEKPIPGITGPIVAQRLKAVHPDVLYVGDLRGLNRRLKQIVTPGDIVITLGAGDITRVGRRLCLR</sequence>
<evidence type="ECO:0000259" key="16">
    <source>
        <dbReference type="Pfam" id="PF02875"/>
    </source>
</evidence>
<evidence type="ECO:0000256" key="2">
    <source>
        <dbReference type="ARBA" id="ARBA00004752"/>
    </source>
</evidence>
<evidence type="ECO:0000256" key="6">
    <source>
        <dbReference type="ARBA" id="ARBA00022618"/>
    </source>
</evidence>
<evidence type="ECO:0000313" key="19">
    <source>
        <dbReference type="Proteomes" id="UP000268469"/>
    </source>
</evidence>
<dbReference type="Gene3D" id="3.40.1190.10">
    <property type="entry name" value="Mur-like, catalytic domain"/>
    <property type="match status" value="1"/>
</dbReference>
<evidence type="ECO:0000256" key="11">
    <source>
        <dbReference type="ARBA" id="ARBA00023306"/>
    </source>
</evidence>
<proteinExistence type="inferred from homology"/>
<dbReference type="EMBL" id="QNBE01000045">
    <property type="protein sequence ID" value="RKX70250.1"/>
    <property type="molecule type" value="Genomic_DNA"/>
</dbReference>
<dbReference type="InterPro" id="IPR013221">
    <property type="entry name" value="Mur_ligase_cen"/>
</dbReference>
<comment type="caution">
    <text evidence="18">The sequence shown here is derived from an EMBL/GenBank/DDBJ whole genome shotgun (WGS) entry which is preliminary data.</text>
</comment>
<organism evidence="18 19">
    <name type="scientific">candidate division WOR-3 bacterium</name>
    <dbReference type="NCBI Taxonomy" id="2052148"/>
    <lineage>
        <taxon>Bacteria</taxon>
        <taxon>Bacteria division WOR-3</taxon>
    </lineage>
</organism>
<dbReference type="Pfam" id="PF01225">
    <property type="entry name" value="Mur_ligase"/>
    <property type="match status" value="1"/>
</dbReference>
<keyword evidence="12 14" id="KW-0961">Cell wall biogenesis/degradation</keyword>
<dbReference type="GO" id="GO:0051301">
    <property type="term" value="P:cell division"/>
    <property type="evidence" value="ECO:0007669"/>
    <property type="project" value="UniProtKB-KW"/>
</dbReference>
<evidence type="ECO:0000256" key="12">
    <source>
        <dbReference type="ARBA" id="ARBA00023316"/>
    </source>
</evidence>
<feature type="domain" description="Mur ligase N-terminal catalytic" evidence="15">
    <location>
        <begin position="7"/>
        <end position="104"/>
    </location>
</feature>
<dbReference type="GO" id="GO:0008360">
    <property type="term" value="P:regulation of cell shape"/>
    <property type="evidence" value="ECO:0007669"/>
    <property type="project" value="UniProtKB-KW"/>
</dbReference>
<keyword evidence="7 14" id="KW-0547">Nucleotide-binding</keyword>
<evidence type="ECO:0000256" key="10">
    <source>
        <dbReference type="ARBA" id="ARBA00022984"/>
    </source>
</evidence>
<evidence type="ECO:0000313" key="18">
    <source>
        <dbReference type="EMBL" id="RKX70250.1"/>
    </source>
</evidence>
<dbReference type="GO" id="GO:0009252">
    <property type="term" value="P:peptidoglycan biosynthetic process"/>
    <property type="evidence" value="ECO:0007669"/>
    <property type="project" value="UniProtKB-UniRule"/>
</dbReference>
<dbReference type="SUPFAM" id="SSF53623">
    <property type="entry name" value="MurD-like peptide ligases, catalytic domain"/>
    <property type="match status" value="1"/>
</dbReference>
<evidence type="ECO:0000256" key="8">
    <source>
        <dbReference type="ARBA" id="ARBA00022840"/>
    </source>
</evidence>
<dbReference type="InterPro" id="IPR005758">
    <property type="entry name" value="UDP-N-AcMur_Ala_ligase_MurC"/>
</dbReference>
<feature type="domain" description="Mur ligase central" evidence="17">
    <location>
        <begin position="110"/>
        <end position="288"/>
    </location>
</feature>
<dbReference type="InterPro" id="IPR036565">
    <property type="entry name" value="Mur-like_cat_sf"/>
</dbReference>
<dbReference type="PANTHER" id="PTHR43445">
    <property type="entry name" value="UDP-N-ACETYLMURAMATE--L-ALANINE LIGASE-RELATED"/>
    <property type="match status" value="1"/>
</dbReference>
<evidence type="ECO:0000256" key="4">
    <source>
        <dbReference type="ARBA" id="ARBA00022490"/>
    </source>
</evidence>
<dbReference type="GO" id="GO:0071555">
    <property type="term" value="P:cell wall organization"/>
    <property type="evidence" value="ECO:0007669"/>
    <property type="project" value="UniProtKB-KW"/>
</dbReference>
<evidence type="ECO:0000256" key="3">
    <source>
        <dbReference type="ARBA" id="ARBA00012211"/>
    </source>
</evidence>